<keyword evidence="4 12" id="KW-0349">Heme</keyword>
<evidence type="ECO:0000256" key="4">
    <source>
        <dbReference type="ARBA" id="ARBA00022617"/>
    </source>
</evidence>
<reference evidence="15 16" key="1">
    <citation type="submission" date="2024-01" db="EMBL/GenBank/DDBJ databases">
        <title>Genome assemblies of Stephania.</title>
        <authorList>
            <person name="Yang L."/>
        </authorList>
    </citation>
    <scope>NUCLEOTIDE SEQUENCE [LARGE SCALE GENOMIC DNA]</scope>
    <source>
        <strain evidence="15">QJT</strain>
        <tissue evidence="15">Leaf</tissue>
    </source>
</reference>
<evidence type="ECO:0000256" key="13">
    <source>
        <dbReference type="RuleBase" id="RU000461"/>
    </source>
</evidence>
<accession>A0AAP0KMR8</accession>
<dbReference type="Pfam" id="PF00067">
    <property type="entry name" value="p450"/>
    <property type="match status" value="1"/>
</dbReference>
<organism evidence="15 16">
    <name type="scientific">Stephania japonica</name>
    <dbReference type="NCBI Taxonomy" id="461633"/>
    <lineage>
        <taxon>Eukaryota</taxon>
        <taxon>Viridiplantae</taxon>
        <taxon>Streptophyta</taxon>
        <taxon>Embryophyta</taxon>
        <taxon>Tracheophyta</taxon>
        <taxon>Spermatophyta</taxon>
        <taxon>Magnoliopsida</taxon>
        <taxon>Ranunculales</taxon>
        <taxon>Menispermaceae</taxon>
        <taxon>Menispermoideae</taxon>
        <taxon>Cissampelideae</taxon>
        <taxon>Stephania</taxon>
    </lineage>
</organism>
<dbReference type="Gene3D" id="1.10.630.10">
    <property type="entry name" value="Cytochrome P450"/>
    <property type="match status" value="1"/>
</dbReference>
<keyword evidence="11 14" id="KW-0472">Membrane</keyword>
<comment type="subcellular location">
    <subcellularLocation>
        <location evidence="2">Membrane</location>
        <topology evidence="2">Single-pass membrane protein</topology>
    </subcellularLocation>
</comment>
<dbReference type="PROSITE" id="PS00086">
    <property type="entry name" value="CYTOCHROME_P450"/>
    <property type="match status" value="1"/>
</dbReference>
<evidence type="ECO:0008006" key="17">
    <source>
        <dbReference type="Google" id="ProtNLM"/>
    </source>
</evidence>
<evidence type="ECO:0000256" key="12">
    <source>
        <dbReference type="PIRSR" id="PIRSR602401-1"/>
    </source>
</evidence>
<dbReference type="CDD" id="cd11072">
    <property type="entry name" value="CYP71-like"/>
    <property type="match status" value="1"/>
</dbReference>
<comment type="similarity">
    <text evidence="3 13">Belongs to the cytochrome P450 family.</text>
</comment>
<dbReference type="EMBL" id="JBBNAE010000001">
    <property type="protein sequence ID" value="KAK9155326.1"/>
    <property type="molecule type" value="Genomic_DNA"/>
</dbReference>
<evidence type="ECO:0000256" key="11">
    <source>
        <dbReference type="ARBA" id="ARBA00023136"/>
    </source>
</evidence>
<dbReference type="Proteomes" id="UP001417504">
    <property type="component" value="Unassembled WGS sequence"/>
</dbReference>
<dbReference type="SUPFAM" id="SSF48264">
    <property type="entry name" value="Cytochrome P450"/>
    <property type="match status" value="1"/>
</dbReference>
<evidence type="ECO:0000313" key="15">
    <source>
        <dbReference type="EMBL" id="KAK9155326.1"/>
    </source>
</evidence>
<dbReference type="AlphaFoldDB" id="A0AAP0KMR8"/>
<dbReference type="GO" id="GO:0004497">
    <property type="term" value="F:monooxygenase activity"/>
    <property type="evidence" value="ECO:0007669"/>
    <property type="project" value="UniProtKB-KW"/>
</dbReference>
<protein>
    <recommendedName>
        <fullName evidence="17">Cytochrome P450</fullName>
    </recommendedName>
</protein>
<dbReference type="GO" id="GO:0016705">
    <property type="term" value="F:oxidoreductase activity, acting on paired donors, with incorporation or reduction of molecular oxygen"/>
    <property type="evidence" value="ECO:0007669"/>
    <property type="project" value="InterPro"/>
</dbReference>
<dbReference type="GO" id="GO:0044550">
    <property type="term" value="P:secondary metabolite biosynthetic process"/>
    <property type="evidence" value="ECO:0007669"/>
    <property type="project" value="UniProtKB-ARBA"/>
</dbReference>
<feature type="binding site" description="axial binding residue" evidence="12">
    <location>
        <position position="445"/>
    </location>
    <ligand>
        <name>heme</name>
        <dbReference type="ChEBI" id="CHEBI:30413"/>
    </ligand>
    <ligandPart>
        <name>Fe</name>
        <dbReference type="ChEBI" id="CHEBI:18248"/>
    </ligandPart>
</feature>
<feature type="transmembrane region" description="Helical" evidence="14">
    <location>
        <begin position="6"/>
        <end position="26"/>
    </location>
</feature>
<dbReference type="PRINTS" id="PR00385">
    <property type="entry name" value="P450"/>
</dbReference>
<dbReference type="PRINTS" id="PR00463">
    <property type="entry name" value="EP450I"/>
</dbReference>
<keyword evidence="9 12" id="KW-0408">Iron</keyword>
<dbReference type="FunFam" id="1.10.630.10:FF:000043">
    <property type="entry name" value="Cytochrome P450 99A2"/>
    <property type="match status" value="1"/>
</dbReference>
<keyword evidence="8 13" id="KW-0560">Oxidoreductase</keyword>
<evidence type="ECO:0000256" key="1">
    <source>
        <dbReference type="ARBA" id="ARBA00001971"/>
    </source>
</evidence>
<evidence type="ECO:0000256" key="6">
    <source>
        <dbReference type="ARBA" id="ARBA00022723"/>
    </source>
</evidence>
<dbReference type="GO" id="GO:0020037">
    <property type="term" value="F:heme binding"/>
    <property type="evidence" value="ECO:0007669"/>
    <property type="project" value="InterPro"/>
</dbReference>
<sequence length="508" mass="57523">MEFLQSFSFPSLLTIFLFFLSVIFFLKQKKLKRTKLPPGPWKLPLIGSLHHLKGATHRTLRNLAQKHGPIMHLQLGEISTVVIATADLAQEVLKTHDMLFLDRPQSNSRKVVCYDWKDLAFAPYGEYWRELRKICSLQLLSSKRVKSFQSLREEEVSKLIGKISSMAGSPFNVSEGVFSTTNDVTTSAAFGKKCKDKETFIAATRAIVELGRGGLQVFDLFPSFEVLSVIIGLKQKLEKLHRIHDKVLDDIIKEHMENKGKFANERSGEFEEDLVDVLLSLQEGNESEMPIKRDNIKAVILDIFIAGAETSSATADWAMVEMMRNQRVMNKAQTEVRKALKGKTTFHEADIQELTYLKSVIKETLRLHPPLPLLLPRKCREACEIGGYVIPKGTQVIINAWAIGRDQNTWTDAESFVPERFDGNTAEFNGNNFGFIPFGAGRRRCPGILFGIANIELMLANLLFHFDWELPHGIKPEEVDMKESVGASIRRENNLYLIPTPYCPSLEK</sequence>
<name>A0AAP0KMR8_9MAGN</name>
<evidence type="ECO:0000256" key="5">
    <source>
        <dbReference type="ARBA" id="ARBA00022692"/>
    </source>
</evidence>
<dbReference type="GO" id="GO:0005506">
    <property type="term" value="F:iron ion binding"/>
    <property type="evidence" value="ECO:0007669"/>
    <property type="project" value="InterPro"/>
</dbReference>
<keyword evidence="5 14" id="KW-0812">Transmembrane</keyword>
<evidence type="ECO:0000256" key="7">
    <source>
        <dbReference type="ARBA" id="ARBA00022989"/>
    </source>
</evidence>
<evidence type="ECO:0000313" key="16">
    <source>
        <dbReference type="Proteomes" id="UP001417504"/>
    </source>
</evidence>
<proteinExistence type="inferred from homology"/>
<evidence type="ECO:0000256" key="2">
    <source>
        <dbReference type="ARBA" id="ARBA00004167"/>
    </source>
</evidence>
<keyword evidence="10 13" id="KW-0503">Monooxygenase</keyword>
<evidence type="ECO:0000256" key="3">
    <source>
        <dbReference type="ARBA" id="ARBA00010617"/>
    </source>
</evidence>
<dbReference type="InterPro" id="IPR001128">
    <property type="entry name" value="Cyt_P450"/>
</dbReference>
<evidence type="ECO:0000256" key="8">
    <source>
        <dbReference type="ARBA" id="ARBA00023002"/>
    </source>
</evidence>
<dbReference type="InterPro" id="IPR036396">
    <property type="entry name" value="Cyt_P450_sf"/>
</dbReference>
<dbReference type="InterPro" id="IPR052306">
    <property type="entry name" value="CYP450_71D"/>
</dbReference>
<gene>
    <name evidence="15" type="ORF">Sjap_002806</name>
</gene>
<dbReference type="PANTHER" id="PTHR47953">
    <property type="entry name" value="OS08G0105600 PROTEIN"/>
    <property type="match status" value="1"/>
</dbReference>
<dbReference type="GO" id="GO:0016020">
    <property type="term" value="C:membrane"/>
    <property type="evidence" value="ECO:0007669"/>
    <property type="project" value="UniProtKB-SubCell"/>
</dbReference>
<comment type="caution">
    <text evidence="15">The sequence shown here is derived from an EMBL/GenBank/DDBJ whole genome shotgun (WGS) entry which is preliminary data.</text>
</comment>
<dbReference type="PANTHER" id="PTHR47953:SF19">
    <property type="entry name" value="OS06G0641600 PROTEIN"/>
    <property type="match status" value="1"/>
</dbReference>
<keyword evidence="6 12" id="KW-0479">Metal-binding</keyword>
<dbReference type="InterPro" id="IPR002401">
    <property type="entry name" value="Cyt_P450_E_grp-I"/>
</dbReference>
<keyword evidence="16" id="KW-1185">Reference proteome</keyword>
<dbReference type="InterPro" id="IPR017972">
    <property type="entry name" value="Cyt_P450_CS"/>
</dbReference>
<keyword evidence="7 14" id="KW-1133">Transmembrane helix</keyword>
<evidence type="ECO:0000256" key="14">
    <source>
        <dbReference type="SAM" id="Phobius"/>
    </source>
</evidence>
<evidence type="ECO:0000256" key="10">
    <source>
        <dbReference type="ARBA" id="ARBA00023033"/>
    </source>
</evidence>
<comment type="cofactor">
    <cofactor evidence="1 12">
        <name>heme</name>
        <dbReference type="ChEBI" id="CHEBI:30413"/>
    </cofactor>
</comment>
<evidence type="ECO:0000256" key="9">
    <source>
        <dbReference type="ARBA" id="ARBA00023004"/>
    </source>
</evidence>